<dbReference type="InParanoid" id="A0A1B1AGG7"/>
<dbReference type="STRING" id="1759059.ATE48_06870"/>
<dbReference type="InterPro" id="IPR007111">
    <property type="entry name" value="NACHT_NTPase"/>
</dbReference>
<evidence type="ECO:0000313" key="3">
    <source>
        <dbReference type="Proteomes" id="UP000092498"/>
    </source>
</evidence>
<evidence type="ECO:0000313" key="2">
    <source>
        <dbReference type="EMBL" id="ANP45662.1"/>
    </source>
</evidence>
<dbReference type="Proteomes" id="UP000092498">
    <property type="component" value="Chromosome"/>
</dbReference>
<dbReference type="AlphaFoldDB" id="A0A1B1AGG7"/>
<proteinExistence type="predicted"/>
<keyword evidence="3" id="KW-1185">Reference proteome</keyword>
<dbReference type="SUPFAM" id="SSF52540">
    <property type="entry name" value="P-loop containing nucleoside triphosphate hydrolases"/>
    <property type="match status" value="1"/>
</dbReference>
<organism evidence="2 3">
    <name type="scientific">Candidatus Viadribacter manganicus</name>
    <dbReference type="NCBI Taxonomy" id="1759059"/>
    <lineage>
        <taxon>Bacteria</taxon>
        <taxon>Pseudomonadati</taxon>
        <taxon>Pseudomonadota</taxon>
        <taxon>Alphaproteobacteria</taxon>
        <taxon>Hyphomonadales</taxon>
        <taxon>Hyphomonadaceae</taxon>
        <taxon>Candidatus Viadribacter</taxon>
    </lineage>
</organism>
<reference evidence="2 3" key="1">
    <citation type="submission" date="2015-11" db="EMBL/GenBank/DDBJ databases">
        <title>Whole-Genome Sequence of Candidatus Oderbacter manganicum from the National Park Lower Oder Valley, Germany.</title>
        <authorList>
            <person name="Braun B."/>
            <person name="Liere K."/>
            <person name="Szewzyk U."/>
        </authorList>
    </citation>
    <scope>NUCLEOTIDE SEQUENCE [LARGE SCALE GENOMIC DNA]</scope>
    <source>
        <strain evidence="2 3">OTSz_A_272</strain>
    </source>
</reference>
<dbReference type="EMBL" id="CP013244">
    <property type="protein sequence ID" value="ANP45662.1"/>
    <property type="molecule type" value="Genomic_DNA"/>
</dbReference>
<sequence>MGGAAAVVQGVIGNRSDRVFCEFSQEVVRRIAGRRGLPANHDALRAMRSAQLQALDLLVSKYQKHPDPDWAGFSPPYAKHFVDRAQAWISEELHKAGRHNVDEELAKRLDAAAEEAFLNPADAFDPTRLAQIRTDAEEAVRAELTAALSGVAVPAQFEALFCGKVEGVPAWADAFAAFLMEALKTDTRFCAVFTTTKIVEIVELTRGIPEIARRVEALPQELDTVVAPLVRALELLRLDMLERQGRSAPNAAGARMRYAAGLAANHLSQSWARDPIDLQAVTEDGNEVSARTALQDWLDRPAPRSIVILGDFGSGKTGLMCWFAAEIASERQELPLLISFRDLRNAPPHSFSALSELAVNAPDQDLAAEAAGRREVVLLLDALDEIMRPTDTDLSEHASALEALAQSIPGGARIALTCRTMFYTGLAEEALPFLEKQRSHGCVDRTEDAIAMALNGIVPDRPAFLKLTEVKENDARRYLSGLNEAMAREVERRPDLAQFARAPFTLRLLETALPLMLDEGGVVDLDRLYETAISATLLRDHRIARKDVDYALNTLSLCALSRVAPPDDIAEAALACGMLVEADNGAFSFRHNSYFEFFLSRAIAIEMADYRSIALARFNLIGAYNVCRFLVPRLKRGYDVGAVHAGAPSYVSGASFADFCKKTGWRMQTGFGHHPPSALGYTSVQGIALDRDGFALDAGGAEPAANISWFDAFQYCKWSNRVMLASNANACEAGAPVLDYSWAHEWHDESRAYLGLLPIRVGESGGANPDFRSAKVGLVVV</sequence>
<feature type="domain" description="NACHT" evidence="1">
    <location>
        <begin position="305"/>
        <end position="421"/>
    </location>
</feature>
<dbReference type="Pfam" id="PF05729">
    <property type="entry name" value="NACHT"/>
    <property type="match status" value="1"/>
</dbReference>
<accession>A0A1B1AGG7</accession>
<dbReference type="InterPro" id="IPR027417">
    <property type="entry name" value="P-loop_NTPase"/>
</dbReference>
<dbReference type="Gene3D" id="3.40.50.300">
    <property type="entry name" value="P-loop containing nucleotide triphosphate hydrolases"/>
    <property type="match status" value="1"/>
</dbReference>
<protein>
    <recommendedName>
        <fullName evidence="1">NACHT domain-containing protein</fullName>
    </recommendedName>
</protein>
<dbReference type="KEGG" id="cbot:ATE48_06870"/>
<evidence type="ECO:0000259" key="1">
    <source>
        <dbReference type="Pfam" id="PF05729"/>
    </source>
</evidence>
<dbReference type="SUPFAM" id="SSF56436">
    <property type="entry name" value="C-type lectin-like"/>
    <property type="match status" value="1"/>
</dbReference>
<dbReference type="InterPro" id="IPR016187">
    <property type="entry name" value="CTDL_fold"/>
</dbReference>
<name>A0A1B1AGG7_9PROT</name>
<gene>
    <name evidence="2" type="ORF">ATE48_06870</name>
</gene>